<feature type="transmembrane region" description="Helical" evidence="1">
    <location>
        <begin position="350"/>
        <end position="373"/>
    </location>
</feature>
<dbReference type="RefSeq" id="WP_316414349.1">
    <property type="nucleotide sequence ID" value="NZ_AP027080.1"/>
</dbReference>
<evidence type="ECO:0000256" key="1">
    <source>
        <dbReference type="SAM" id="Phobius"/>
    </source>
</evidence>
<keyword evidence="1" id="KW-0812">Transmembrane</keyword>
<evidence type="ECO:0000313" key="4">
    <source>
        <dbReference type="EMBL" id="BDU71459.1"/>
    </source>
</evidence>
<gene>
    <name evidence="4" type="ORF">METEAL_06330</name>
</gene>
<proteinExistence type="predicted"/>
<dbReference type="Gene3D" id="3.90.550.10">
    <property type="entry name" value="Spore Coat Polysaccharide Biosynthesis Protein SpsA, Chain A"/>
    <property type="match status" value="1"/>
</dbReference>
<evidence type="ECO:0000313" key="5">
    <source>
        <dbReference type="Proteomes" id="UP001238179"/>
    </source>
</evidence>
<dbReference type="AlphaFoldDB" id="A0AA48GKJ3"/>
<dbReference type="InterPro" id="IPR018639">
    <property type="entry name" value="DUF2062"/>
</dbReference>
<keyword evidence="1" id="KW-1133">Transmembrane helix</keyword>
<sequence length="387" mass="41735">MGEPPRLLAVVPVFDHAATLRGVVEGLLGQGYPVLVVDDGSRDGALERVADLPVRTLRLEANRGKGAALLAGARAAMAEGFEAILTLDADGQHFPADAPALVAAAFAAWPAIAVGVRAMDGADVPRSSRFGRAFSNFWVRLECGCDLADTQSGFRVYPVALLAEGRFRSRRYGFEVEVLVRGAWAGLPIVEAPVRVLYLPGSQRISHFRAFRDNLRLTALHTFLVTRALFRSPGTPLAREARRALVSPCAFLRALALEHGSPAALATAVGLGVFLGSLPIIPFGLLVIAFVHQRLHLNKLAGLGASNVCVAPFVPFVCVQMGHLLLHGRWWTTWNRQGLLAELPQRLGEWLLGALVVGPLLGFLLALPAYFLVKRFRSTGKAAPRTW</sequence>
<organism evidence="4 5">
    <name type="scientific">Mesoterricola silvestris</name>
    <dbReference type="NCBI Taxonomy" id="2927979"/>
    <lineage>
        <taxon>Bacteria</taxon>
        <taxon>Pseudomonadati</taxon>
        <taxon>Acidobacteriota</taxon>
        <taxon>Holophagae</taxon>
        <taxon>Holophagales</taxon>
        <taxon>Holophagaceae</taxon>
        <taxon>Mesoterricola</taxon>
    </lineage>
</organism>
<keyword evidence="4" id="KW-0808">Transferase</keyword>
<dbReference type="InterPro" id="IPR001173">
    <property type="entry name" value="Glyco_trans_2-like"/>
</dbReference>
<dbReference type="SUPFAM" id="SSF53448">
    <property type="entry name" value="Nucleotide-diphospho-sugar transferases"/>
    <property type="match status" value="1"/>
</dbReference>
<evidence type="ECO:0000259" key="2">
    <source>
        <dbReference type="Pfam" id="PF00535"/>
    </source>
</evidence>
<feature type="domain" description="Glycosyltransferase 2-like" evidence="2">
    <location>
        <begin position="10"/>
        <end position="129"/>
    </location>
</feature>
<dbReference type="Pfam" id="PF09835">
    <property type="entry name" value="DUF2062"/>
    <property type="match status" value="1"/>
</dbReference>
<reference evidence="5" key="1">
    <citation type="journal article" date="2023" name="Int. J. Syst. Evol. Microbiol.">
        <title>Mesoterricola silvestris gen. nov., sp. nov., Mesoterricola sediminis sp. nov., Geothrix oryzae sp. nov., Geothrix edaphica sp. nov., Geothrix rubra sp. nov., and Geothrix limicola sp. nov., six novel members of Acidobacteriota isolated from soils.</title>
        <authorList>
            <person name="Itoh H."/>
            <person name="Sugisawa Y."/>
            <person name="Mise K."/>
            <person name="Xu Z."/>
            <person name="Kuniyasu M."/>
            <person name="Ushijima N."/>
            <person name="Kawano K."/>
            <person name="Kobayashi E."/>
            <person name="Shiratori Y."/>
            <person name="Masuda Y."/>
            <person name="Senoo K."/>
        </authorList>
    </citation>
    <scope>NUCLEOTIDE SEQUENCE [LARGE SCALE GENOMIC DNA]</scope>
    <source>
        <strain evidence="5">W79</strain>
    </source>
</reference>
<feature type="domain" description="DUF2062" evidence="3">
    <location>
        <begin position="252"/>
        <end position="376"/>
    </location>
</feature>
<accession>A0AA48GKJ3</accession>
<dbReference type="Proteomes" id="UP001238179">
    <property type="component" value="Chromosome"/>
</dbReference>
<dbReference type="EMBL" id="AP027080">
    <property type="protein sequence ID" value="BDU71459.1"/>
    <property type="molecule type" value="Genomic_DNA"/>
</dbReference>
<dbReference type="InterPro" id="IPR029044">
    <property type="entry name" value="Nucleotide-diphossugar_trans"/>
</dbReference>
<dbReference type="PANTHER" id="PTHR10859">
    <property type="entry name" value="GLYCOSYL TRANSFERASE"/>
    <property type="match status" value="1"/>
</dbReference>
<protein>
    <submittedName>
        <fullName evidence="4">Glycosyl transferase</fullName>
    </submittedName>
</protein>
<keyword evidence="5" id="KW-1185">Reference proteome</keyword>
<feature type="transmembrane region" description="Helical" evidence="1">
    <location>
        <begin position="303"/>
        <end position="326"/>
    </location>
</feature>
<feature type="transmembrane region" description="Helical" evidence="1">
    <location>
        <begin position="263"/>
        <end position="291"/>
    </location>
</feature>
<keyword evidence="1" id="KW-0472">Membrane</keyword>
<dbReference type="Pfam" id="PF00535">
    <property type="entry name" value="Glycos_transf_2"/>
    <property type="match status" value="1"/>
</dbReference>
<dbReference type="KEGG" id="msil:METEAL_06330"/>
<name>A0AA48GKJ3_9BACT</name>
<dbReference type="GO" id="GO:0006487">
    <property type="term" value="P:protein N-linked glycosylation"/>
    <property type="evidence" value="ECO:0007669"/>
    <property type="project" value="TreeGrafter"/>
</dbReference>
<dbReference type="GO" id="GO:0016740">
    <property type="term" value="F:transferase activity"/>
    <property type="evidence" value="ECO:0007669"/>
    <property type="project" value="UniProtKB-KW"/>
</dbReference>
<dbReference type="CDD" id="cd04179">
    <property type="entry name" value="DPM_DPG-synthase_like"/>
    <property type="match status" value="1"/>
</dbReference>
<evidence type="ECO:0000259" key="3">
    <source>
        <dbReference type="Pfam" id="PF09835"/>
    </source>
</evidence>
<dbReference type="PANTHER" id="PTHR10859:SF91">
    <property type="entry name" value="DOLICHYL-PHOSPHATE BETA-GLUCOSYLTRANSFERASE"/>
    <property type="match status" value="1"/>
</dbReference>